<proteinExistence type="predicted"/>
<sequence>MLGVMAGVGLVRDQPRQVGHELRQIRIDRNLGAVVTEVVVEAGPRLVPHHFVFDGFRRGKPERAADQIAQRTRHCLDAFVQFRRGDLVGLAMGLHPLRQRSRTGQNFTHQPVSVAVGVLVSLLDSDVEVRLDLVHEADVLTRELAPGAFQSAKVYVDEVGAFGIQTTSGQLAPQFTCRAGKFTRIGLRGALDLLTQHRVTGERVDEPVFETVETQSEQQVLANKCVWIHNHRA</sequence>
<gene>
    <name evidence="1" type="ORF">G9444_4468</name>
</gene>
<protein>
    <submittedName>
        <fullName evidence="1">Uncharacterized protein</fullName>
    </submittedName>
</protein>
<accession>A0A6G9CXZ4</accession>
<evidence type="ECO:0000313" key="1">
    <source>
        <dbReference type="EMBL" id="QIP41712.1"/>
    </source>
</evidence>
<reference evidence="1 2" key="1">
    <citation type="submission" date="2020-03" db="EMBL/GenBank/DDBJ databases">
        <title>Screen low temperature-resistant strains for efficient degradation of petroleum hydrocarbons under the low temperature.</title>
        <authorList>
            <person name="Wang Y."/>
            <person name="Chen J."/>
        </authorList>
    </citation>
    <scope>NUCLEOTIDE SEQUENCE [LARGE SCALE GENOMIC DNA]</scope>
    <source>
        <strain evidence="1 2">KB1</strain>
    </source>
</reference>
<name>A0A6G9CXZ4_RHOER</name>
<dbReference type="AlphaFoldDB" id="A0A6G9CXZ4"/>
<dbReference type="EMBL" id="CP050124">
    <property type="protein sequence ID" value="QIP41712.1"/>
    <property type="molecule type" value="Genomic_DNA"/>
</dbReference>
<evidence type="ECO:0000313" key="2">
    <source>
        <dbReference type="Proteomes" id="UP000502345"/>
    </source>
</evidence>
<organism evidence="1 2">
    <name type="scientific">Rhodococcus erythropolis</name>
    <name type="common">Arthrobacter picolinophilus</name>
    <dbReference type="NCBI Taxonomy" id="1833"/>
    <lineage>
        <taxon>Bacteria</taxon>
        <taxon>Bacillati</taxon>
        <taxon>Actinomycetota</taxon>
        <taxon>Actinomycetes</taxon>
        <taxon>Mycobacteriales</taxon>
        <taxon>Nocardiaceae</taxon>
        <taxon>Rhodococcus</taxon>
        <taxon>Rhodococcus erythropolis group</taxon>
    </lineage>
</organism>
<dbReference type="Proteomes" id="UP000502345">
    <property type="component" value="Chromosome"/>
</dbReference>